<accession>K1TD19</accession>
<name>K1TD19_9ZZZZ</name>
<dbReference type="EMBL" id="AJWZ01002396">
    <property type="protein sequence ID" value="EKC71077.1"/>
    <property type="molecule type" value="Genomic_DNA"/>
</dbReference>
<organism evidence="1">
    <name type="scientific">human gut metagenome</name>
    <dbReference type="NCBI Taxonomy" id="408170"/>
    <lineage>
        <taxon>unclassified sequences</taxon>
        <taxon>metagenomes</taxon>
        <taxon>organismal metagenomes</taxon>
    </lineage>
</organism>
<sequence>AAFTMGKVIGKIGEGMDKKVRFVSIFSK</sequence>
<proteinExistence type="predicted"/>
<dbReference type="AlphaFoldDB" id="K1TD19"/>
<evidence type="ECO:0000313" key="1">
    <source>
        <dbReference type="EMBL" id="EKC71077.1"/>
    </source>
</evidence>
<reference evidence="1" key="1">
    <citation type="journal article" date="2013" name="Environ. Microbiol.">
        <title>Microbiota from the distal guts of lean and obese adolescents exhibit partial functional redundancy besides clear differences in community structure.</title>
        <authorList>
            <person name="Ferrer M."/>
            <person name="Ruiz A."/>
            <person name="Lanza F."/>
            <person name="Haange S.B."/>
            <person name="Oberbach A."/>
            <person name="Till H."/>
            <person name="Bargiela R."/>
            <person name="Campoy C."/>
            <person name="Segura M.T."/>
            <person name="Richter M."/>
            <person name="von Bergen M."/>
            <person name="Seifert J."/>
            <person name="Suarez A."/>
        </authorList>
    </citation>
    <scope>NUCLEOTIDE SEQUENCE</scope>
</reference>
<comment type="caution">
    <text evidence="1">The sequence shown here is derived from an EMBL/GenBank/DDBJ whole genome shotgun (WGS) entry which is preliminary data.</text>
</comment>
<gene>
    <name evidence="1" type="ORF">OBE_03576</name>
</gene>
<protein>
    <submittedName>
        <fullName evidence="1">Uncharacterized protein</fullName>
    </submittedName>
</protein>
<feature type="non-terminal residue" evidence="1">
    <location>
        <position position="1"/>
    </location>
</feature>